<feature type="compositionally biased region" description="Acidic residues" evidence="1">
    <location>
        <begin position="20"/>
        <end position="35"/>
    </location>
</feature>
<feature type="region of interest" description="Disordered" evidence="1">
    <location>
        <begin position="1"/>
        <end position="72"/>
    </location>
</feature>
<keyword evidence="3" id="KW-1185">Reference proteome</keyword>
<evidence type="ECO:0000313" key="2">
    <source>
        <dbReference type="EMBL" id="CAG8513615.1"/>
    </source>
</evidence>
<comment type="caution">
    <text evidence="2">The sequence shown here is derived from an EMBL/GenBank/DDBJ whole genome shotgun (WGS) entry which is preliminary data.</text>
</comment>
<feature type="compositionally biased region" description="Basic and acidic residues" evidence="1">
    <location>
        <begin position="41"/>
        <end position="61"/>
    </location>
</feature>
<evidence type="ECO:0000256" key="1">
    <source>
        <dbReference type="SAM" id="MobiDB-lite"/>
    </source>
</evidence>
<dbReference type="EMBL" id="CAJVPY010001247">
    <property type="protein sequence ID" value="CAG8513615.1"/>
    <property type="molecule type" value="Genomic_DNA"/>
</dbReference>
<organism evidence="2 3">
    <name type="scientific">Dentiscutata erythropus</name>
    <dbReference type="NCBI Taxonomy" id="1348616"/>
    <lineage>
        <taxon>Eukaryota</taxon>
        <taxon>Fungi</taxon>
        <taxon>Fungi incertae sedis</taxon>
        <taxon>Mucoromycota</taxon>
        <taxon>Glomeromycotina</taxon>
        <taxon>Glomeromycetes</taxon>
        <taxon>Diversisporales</taxon>
        <taxon>Gigasporaceae</taxon>
        <taxon>Dentiscutata</taxon>
    </lineage>
</organism>
<reference evidence="2" key="1">
    <citation type="submission" date="2021-06" db="EMBL/GenBank/DDBJ databases">
        <authorList>
            <person name="Kallberg Y."/>
            <person name="Tangrot J."/>
            <person name="Rosling A."/>
        </authorList>
    </citation>
    <scope>NUCLEOTIDE SEQUENCE</scope>
    <source>
        <strain evidence="2">MA453B</strain>
    </source>
</reference>
<accession>A0A9N9A1C1</accession>
<proteinExistence type="predicted"/>
<evidence type="ECO:0000313" key="3">
    <source>
        <dbReference type="Proteomes" id="UP000789405"/>
    </source>
</evidence>
<gene>
    <name evidence="2" type="ORF">DERYTH_LOCUS3511</name>
</gene>
<protein>
    <submittedName>
        <fullName evidence="2">12267_t:CDS:1</fullName>
    </submittedName>
</protein>
<feature type="compositionally biased region" description="Basic residues" evidence="1">
    <location>
        <begin position="1"/>
        <end position="15"/>
    </location>
</feature>
<dbReference type="AlphaFoldDB" id="A0A9N9A1C1"/>
<dbReference type="OrthoDB" id="2429904at2759"/>
<dbReference type="Proteomes" id="UP000789405">
    <property type="component" value="Unassembled WGS sequence"/>
</dbReference>
<sequence length="302" mass="35370">MKKSKRKNIVKKRKYKSENESESESDSESESESESGSESGSESRSEYSESKDEYSESENSKNKGKRGGGKNTLNKEREITWILSRLQPNEQLDLSKTFEDQIDLINNTIILIVMGALDKETFPIINSVIYQILYNRHRHKREEFLIMQKSPEEIDSKKRRRHKNGCRYAKRLRRETVIDHLIEIKDKLLKKISKKDLELIKNNNRYHSPKVLETDSDDELTERKIVVKDLKWRSKTPMLFQPVMVGPEQILSVPMPFQHVMVDSEPMLVPVLFLLVLFGEAIPSLIDPNCDCMIGYRLFEWF</sequence>
<name>A0A9N9A1C1_9GLOM</name>